<feature type="domain" description="Peptidase M16 C-terminal" evidence="7">
    <location>
        <begin position="203"/>
        <end position="385"/>
    </location>
</feature>
<dbReference type="InterPro" id="IPR011765">
    <property type="entry name" value="Pept_M16_N"/>
</dbReference>
<dbReference type="EMBL" id="JBHSEW010000009">
    <property type="protein sequence ID" value="MFC4622828.1"/>
    <property type="molecule type" value="Genomic_DNA"/>
</dbReference>
<feature type="region of interest" description="Disordered" evidence="4">
    <location>
        <begin position="452"/>
        <end position="478"/>
    </location>
</feature>
<name>A0ABV9GYH0_9BURK</name>
<feature type="chain" id="PRO_5047225037" evidence="5">
    <location>
        <begin position="19"/>
        <end position="478"/>
    </location>
</feature>
<comment type="similarity">
    <text evidence="2 3">Belongs to the peptidase M16 family.</text>
</comment>
<comment type="cofactor">
    <cofactor evidence="1">
        <name>Zn(2+)</name>
        <dbReference type="ChEBI" id="CHEBI:29105"/>
    </cofactor>
</comment>
<dbReference type="Proteomes" id="UP001595967">
    <property type="component" value="Unassembled WGS sequence"/>
</dbReference>
<evidence type="ECO:0000313" key="8">
    <source>
        <dbReference type="EMBL" id="MFC4622828.1"/>
    </source>
</evidence>
<sequence>MKHFLPLLCLAVSLHAGAENPPVSAPPDTATPSAQVQQFTLDNGLQVLVLPDRRAPTAVQMLWVRTGAMDEVDGRSGLAHMLEHMLFKGSKALPPGAFSRRVAALGGQENAFTSRDYTGYYQQVPASRLPDVMQLEAERFAHNQWPDEEFAKELEVVKEERRMRTEDSPRAMLMEQLYATMFSAAPYRRPIVGWMSDLDSMHPDDARSFYRDWYVPNNAALVVAGDVDPLQVKAWAQQYYGPMAARTLPERKPRTEPPQLGIKRISVKQPAEQAYVALAWKVPALRQVTDMEAQDKDALALLVLSAVLDGYDGARLERHLVQTRLADSAGSGADVFGRGPAVFLLMGAPAKGQTSAALEAGLRGEIERIAREGVDAAELQRVKTQWQASQVYARDSVMGQAQSLGHNWVVGLPVDADVQLLQQVQGITSADVQSVARRYFGDDNLTVATLVPQPRAQAANTSAPSSTRPSTQSAKEEK</sequence>
<reference evidence="9" key="1">
    <citation type="journal article" date="2019" name="Int. J. Syst. Evol. Microbiol.">
        <title>The Global Catalogue of Microorganisms (GCM) 10K type strain sequencing project: providing services to taxonomists for standard genome sequencing and annotation.</title>
        <authorList>
            <consortium name="The Broad Institute Genomics Platform"/>
            <consortium name="The Broad Institute Genome Sequencing Center for Infectious Disease"/>
            <person name="Wu L."/>
            <person name="Ma J."/>
        </authorList>
    </citation>
    <scope>NUCLEOTIDE SEQUENCE [LARGE SCALE GENOMIC DNA]</scope>
    <source>
        <strain evidence="9">JCM 11650</strain>
    </source>
</reference>
<evidence type="ECO:0000256" key="5">
    <source>
        <dbReference type="SAM" id="SignalP"/>
    </source>
</evidence>
<dbReference type="Pfam" id="PF05193">
    <property type="entry name" value="Peptidase_M16_C"/>
    <property type="match status" value="1"/>
</dbReference>
<keyword evidence="5" id="KW-0732">Signal</keyword>
<dbReference type="PROSITE" id="PS00143">
    <property type="entry name" value="INSULINASE"/>
    <property type="match status" value="1"/>
</dbReference>
<dbReference type="Gene3D" id="3.30.830.10">
    <property type="entry name" value="Metalloenzyme, LuxS/M16 peptidase-like"/>
    <property type="match status" value="2"/>
</dbReference>
<dbReference type="PANTHER" id="PTHR11851">
    <property type="entry name" value="METALLOPROTEASE"/>
    <property type="match status" value="1"/>
</dbReference>
<dbReference type="RefSeq" id="WP_377726441.1">
    <property type="nucleotide sequence ID" value="NZ_JBHSEW010000009.1"/>
</dbReference>
<dbReference type="InterPro" id="IPR001431">
    <property type="entry name" value="Pept_M16_Zn_BS"/>
</dbReference>
<evidence type="ECO:0000313" key="9">
    <source>
        <dbReference type="Proteomes" id="UP001595967"/>
    </source>
</evidence>
<dbReference type="InterPro" id="IPR007863">
    <property type="entry name" value="Peptidase_M16_C"/>
</dbReference>
<protein>
    <submittedName>
        <fullName evidence="8">M16 family metallopeptidase</fullName>
    </submittedName>
</protein>
<feature type="compositionally biased region" description="Polar residues" evidence="4">
    <location>
        <begin position="458"/>
        <end position="478"/>
    </location>
</feature>
<dbReference type="Pfam" id="PF00675">
    <property type="entry name" value="Peptidase_M16"/>
    <property type="match status" value="1"/>
</dbReference>
<dbReference type="PANTHER" id="PTHR11851:SF49">
    <property type="entry name" value="MITOCHONDRIAL-PROCESSING PEPTIDASE SUBUNIT ALPHA"/>
    <property type="match status" value="1"/>
</dbReference>
<dbReference type="SUPFAM" id="SSF63411">
    <property type="entry name" value="LuxS/MPP-like metallohydrolase"/>
    <property type="match status" value="2"/>
</dbReference>
<feature type="domain" description="Peptidase M16 N-terminal" evidence="6">
    <location>
        <begin position="52"/>
        <end position="192"/>
    </location>
</feature>
<keyword evidence="9" id="KW-1185">Reference proteome</keyword>
<feature type="signal peptide" evidence="5">
    <location>
        <begin position="1"/>
        <end position="18"/>
    </location>
</feature>
<evidence type="ECO:0000259" key="7">
    <source>
        <dbReference type="Pfam" id="PF05193"/>
    </source>
</evidence>
<gene>
    <name evidence="8" type="ORF">ACFO3A_11450</name>
</gene>
<dbReference type="InterPro" id="IPR050361">
    <property type="entry name" value="MPP/UQCRC_Complex"/>
</dbReference>
<evidence type="ECO:0000256" key="3">
    <source>
        <dbReference type="RuleBase" id="RU004447"/>
    </source>
</evidence>
<accession>A0ABV9GYH0</accession>
<proteinExistence type="inferred from homology"/>
<evidence type="ECO:0000256" key="4">
    <source>
        <dbReference type="SAM" id="MobiDB-lite"/>
    </source>
</evidence>
<evidence type="ECO:0000256" key="2">
    <source>
        <dbReference type="ARBA" id="ARBA00007261"/>
    </source>
</evidence>
<comment type="caution">
    <text evidence="8">The sequence shown here is derived from an EMBL/GenBank/DDBJ whole genome shotgun (WGS) entry which is preliminary data.</text>
</comment>
<dbReference type="InterPro" id="IPR011249">
    <property type="entry name" value="Metalloenz_LuxS/M16"/>
</dbReference>
<evidence type="ECO:0000259" key="6">
    <source>
        <dbReference type="Pfam" id="PF00675"/>
    </source>
</evidence>
<organism evidence="8 9">
    <name type="scientific">Comamonas nitrativorans</name>
    <dbReference type="NCBI Taxonomy" id="108437"/>
    <lineage>
        <taxon>Bacteria</taxon>
        <taxon>Pseudomonadati</taxon>
        <taxon>Pseudomonadota</taxon>
        <taxon>Betaproteobacteria</taxon>
        <taxon>Burkholderiales</taxon>
        <taxon>Comamonadaceae</taxon>
        <taxon>Comamonas</taxon>
    </lineage>
</organism>
<evidence type="ECO:0000256" key="1">
    <source>
        <dbReference type="ARBA" id="ARBA00001947"/>
    </source>
</evidence>